<reference evidence="5" key="1">
    <citation type="journal article" date="2021" name="IMA Fungus">
        <title>Genomic characterization of three marine fungi, including Emericellopsis atlantica sp. nov. with signatures of a generalist lifestyle and marine biomass degradation.</title>
        <authorList>
            <person name="Hagestad O.C."/>
            <person name="Hou L."/>
            <person name="Andersen J.H."/>
            <person name="Hansen E.H."/>
            <person name="Altermark B."/>
            <person name="Li C."/>
            <person name="Kuhnert E."/>
            <person name="Cox R.J."/>
            <person name="Crous P.W."/>
            <person name="Spatafora J.W."/>
            <person name="Lail K."/>
            <person name="Amirebrahimi M."/>
            <person name="Lipzen A."/>
            <person name="Pangilinan J."/>
            <person name="Andreopoulos W."/>
            <person name="Hayes R.D."/>
            <person name="Ng V."/>
            <person name="Grigoriev I.V."/>
            <person name="Jackson S.A."/>
            <person name="Sutton T.D.S."/>
            <person name="Dobson A.D.W."/>
            <person name="Rama T."/>
        </authorList>
    </citation>
    <scope>NUCLEOTIDE SEQUENCE</scope>
    <source>
        <strain evidence="5">TRa018bII</strain>
    </source>
</reference>
<dbReference type="PROSITE" id="PS50297">
    <property type="entry name" value="ANK_REP_REGION"/>
    <property type="match status" value="8"/>
</dbReference>
<dbReference type="OrthoDB" id="20872at2759"/>
<feature type="repeat" description="ANK" evidence="3">
    <location>
        <begin position="516"/>
        <end position="548"/>
    </location>
</feature>
<dbReference type="PANTHER" id="PTHR24166">
    <property type="entry name" value="ROLLING PEBBLES, ISOFORM B"/>
    <property type="match status" value="1"/>
</dbReference>
<dbReference type="EMBL" id="MU251910">
    <property type="protein sequence ID" value="KAG9228558.1"/>
    <property type="molecule type" value="Genomic_DNA"/>
</dbReference>
<accession>A0A9P7Y8U1</accession>
<evidence type="ECO:0000256" key="4">
    <source>
        <dbReference type="SAM" id="MobiDB-lite"/>
    </source>
</evidence>
<dbReference type="InterPro" id="IPR002110">
    <property type="entry name" value="Ankyrin_rpt"/>
</dbReference>
<evidence type="ECO:0000313" key="5">
    <source>
        <dbReference type="EMBL" id="KAG9228558.1"/>
    </source>
</evidence>
<dbReference type="SUPFAM" id="SSF48403">
    <property type="entry name" value="Ankyrin repeat"/>
    <property type="match status" value="1"/>
</dbReference>
<feature type="repeat" description="ANK" evidence="3">
    <location>
        <begin position="379"/>
        <end position="411"/>
    </location>
</feature>
<comment type="caution">
    <text evidence="5">The sequence shown here is derived from an EMBL/GenBank/DDBJ whole genome shotgun (WGS) entry which is preliminary data.</text>
</comment>
<dbReference type="SMART" id="SM00248">
    <property type="entry name" value="ANK"/>
    <property type="match status" value="12"/>
</dbReference>
<evidence type="ECO:0000256" key="3">
    <source>
        <dbReference type="PROSITE-ProRule" id="PRU00023"/>
    </source>
</evidence>
<dbReference type="InterPro" id="IPR050889">
    <property type="entry name" value="Dendritic_Spine_Reg/Scaffold"/>
</dbReference>
<dbReference type="PANTHER" id="PTHR24166:SF48">
    <property type="entry name" value="PROTEIN VAPYRIN"/>
    <property type="match status" value="1"/>
</dbReference>
<dbReference type="PROSITE" id="PS50088">
    <property type="entry name" value="ANK_REPEAT"/>
    <property type="match status" value="9"/>
</dbReference>
<protein>
    <submittedName>
        <fullName evidence="5">Ankyrin repeat-containing domain protein</fullName>
    </submittedName>
</protein>
<feature type="repeat" description="ANK" evidence="3">
    <location>
        <begin position="238"/>
        <end position="270"/>
    </location>
</feature>
<dbReference type="InterPro" id="IPR036770">
    <property type="entry name" value="Ankyrin_rpt-contain_sf"/>
</dbReference>
<proteinExistence type="predicted"/>
<dbReference type="AlphaFoldDB" id="A0A9P7Y8U1"/>
<feature type="repeat" description="ANK" evidence="3">
    <location>
        <begin position="450"/>
        <end position="482"/>
    </location>
</feature>
<feature type="region of interest" description="Disordered" evidence="4">
    <location>
        <begin position="1"/>
        <end position="28"/>
    </location>
</feature>
<keyword evidence="1" id="KW-0677">Repeat</keyword>
<dbReference type="Proteomes" id="UP000824998">
    <property type="component" value="Unassembled WGS sequence"/>
</dbReference>
<evidence type="ECO:0000313" key="6">
    <source>
        <dbReference type="Proteomes" id="UP000824998"/>
    </source>
</evidence>
<organism evidence="5 6">
    <name type="scientific">Amylocarpus encephaloides</name>
    <dbReference type="NCBI Taxonomy" id="45428"/>
    <lineage>
        <taxon>Eukaryota</taxon>
        <taxon>Fungi</taxon>
        <taxon>Dikarya</taxon>
        <taxon>Ascomycota</taxon>
        <taxon>Pezizomycotina</taxon>
        <taxon>Leotiomycetes</taxon>
        <taxon>Helotiales</taxon>
        <taxon>Helotiales incertae sedis</taxon>
        <taxon>Amylocarpus</taxon>
    </lineage>
</organism>
<keyword evidence="2 3" id="KW-0040">ANK repeat</keyword>
<dbReference type="Pfam" id="PF12796">
    <property type="entry name" value="Ank_2"/>
    <property type="match status" value="3"/>
</dbReference>
<name>A0A9P7Y8U1_9HELO</name>
<keyword evidence="6" id="KW-1185">Reference proteome</keyword>
<dbReference type="Gene3D" id="1.25.40.20">
    <property type="entry name" value="Ankyrin repeat-containing domain"/>
    <property type="match status" value="3"/>
</dbReference>
<sequence length="617" mass="67049">MAMNYSDLDGAQLGTRSAGNLEPSGTYGTNFSETNLDGIFDTKTVHPTSQNTNYNAFVGVALNPGTWPVNGFTNNMPMGQNNIQNTPDYHYGITQGNYNGNFAQPGYIGGQRHFNNVFQMFLREQYPCTHGDLWNGGTQFQGSGNSYNGTLSYQQQQSTAQPNAYAYDKHIQPGAIAPVQQINNVPTNRRTETNNSSSVDSRTVLRQPIHQAAGAGNVRGVELLLKADPKCSHVVGLDGITTCFLAAEKGSAKIIQRLLRHKVNVNAATNDKRTALHQAAQNGSLGKGHAEIVKFLIEKKADLNVASHKGRKPIHQAAQNGHVEVVKVLLAAGAEADEEDNDNITPLWSASQQGHHAIVKMLLETTGKKSNMEVASKDGSRRPIHQAAQNGHVEVVRLLLQHGARADPEKVTYDDKIPSPIWLAAQNGSVEVAKQLIDKGANVNFKIDPSKRAPLHQAAQNGHSEIARLLIDNKADLNSGEEDGWPPMMIAAQGGHVSIVNYFIAAGADIDAEEKDGATSLWIAAQRGHVDIVKELLSKGAKSFSTRSNQRRPIHQAAQNGHLEVVKLLVESDPTELNVEDKQGWRPLTFASQKVEPVFFEMMEFLVDKGAAVNGTK</sequence>
<evidence type="ECO:0000256" key="1">
    <source>
        <dbReference type="ARBA" id="ARBA00022737"/>
    </source>
</evidence>
<feature type="repeat" description="ANK" evidence="3">
    <location>
        <begin position="309"/>
        <end position="341"/>
    </location>
</feature>
<feature type="repeat" description="ANK" evidence="3">
    <location>
        <begin position="271"/>
        <end position="308"/>
    </location>
</feature>
<feature type="repeat" description="ANK" evidence="3">
    <location>
        <begin position="549"/>
        <end position="571"/>
    </location>
</feature>
<feature type="repeat" description="ANK" evidence="3">
    <location>
        <begin position="483"/>
        <end position="515"/>
    </location>
</feature>
<feature type="repeat" description="ANK" evidence="3">
    <location>
        <begin position="419"/>
        <end position="448"/>
    </location>
</feature>
<dbReference type="Pfam" id="PF13637">
    <property type="entry name" value="Ank_4"/>
    <property type="match status" value="1"/>
</dbReference>
<gene>
    <name evidence="5" type="ORF">BJ875DRAFT_500631</name>
</gene>
<dbReference type="PRINTS" id="PR01415">
    <property type="entry name" value="ANKYRIN"/>
</dbReference>
<dbReference type="Pfam" id="PF00023">
    <property type="entry name" value="Ank"/>
    <property type="match status" value="1"/>
</dbReference>
<evidence type="ECO:0000256" key="2">
    <source>
        <dbReference type="ARBA" id="ARBA00023043"/>
    </source>
</evidence>